<dbReference type="InterPro" id="IPR042175">
    <property type="entry name" value="Cell/Rod_MreC_2"/>
</dbReference>
<dbReference type="AlphaFoldDB" id="A0A7V9Z0F3"/>
<evidence type="ECO:0000313" key="9">
    <source>
        <dbReference type="Proteomes" id="UP000580891"/>
    </source>
</evidence>
<dbReference type="Proteomes" id="UP000580891">
    <property type="component" value="Unassembled WGS sequence"/>
</dbReference>
<accession>A0A7V9Z0F3</accession>
<proteinExistence type="inferred from homology"/>
<evidence type="ECO:0000256" key="6">
    <source>
        <dbReference type="SAM" id="Coils"/>
    </source>
</evidence>
<keyword evidence="6" id="KW-0175">Coiled coil</keyword>
<dbReference type="EMBL" id="JACDUU010000004">
    <property type="protein sequence ID" value="MBA2871610.1"/>
    <property type="molecule type" value="Genomic_DNA"/>
</dbReference>
<feature type="domain" description="Rod shape-determining protein MreC beta-barrel core" evidence="7">
    <location>
        <begin position="123"/>
        <end position="274"/>
    </location>
</feature>
<dbReference type="PIRSF" id="PIRSF038471">
    <property type="entry name" value="MreC"/>
    <property type="match status" value="1"/>
</dbReference>
<name>A0A7V9Z0F3_9BACL</name>
<comment type="function">
    <text evidence="5">Involved in formation and maintenance of cell shape.</text>
</comment>
<dbReference type="PANTHER" id="PTHR34138">
    <property type="entry name" value="CELL SHAPE-DETERMINING PROTEIN MREC"/>
    <property type="match status" value="1"/>
</dbReference>
<dbReference type="RefSeq" id="WP_181537441.1">
    <property type="nucleotide sequence ID" value="NZ_JACDUU010000004.1"/>
</dbReference>
<dbReference type="NCBIfam" id="TIGR00219">
    <property type="entry name" value="mreC"/>
    <property type="match status" value="1"/>
</dbReference>
<keyword evidence="9" id="KW-1185">Reference proteome</keyword>
<comment type="similarity">
    <text evidence="1 5">Belongs to the MreC family.</text>
</comment>
<gene>
    <name evidence="8" type="ORF">HNQ85_001885</name>
</gene>
<dbReference type="Gene3D" id="2.40.10.350">
    <property type="entry name" value="Rod shape-determining protein MreC, domain 2"/>
    <property type="match status" value="1"/>
</dbReference>
<dbReference type="GO" id="GO:0005886">
    <property type="term" value="C:plasma membrane"/>
    <property type="evidence" value="ECO:0007669"/>
    <property type="project" value="TreeGrafter"/>
</dbReference>
<organism evidence="8 9">
    <name type="scientific">[Anoxybacillus] calidus</name>
    <dbReference type="NCBI Taxonomy" id="575178"/>
    <lineage>
        <taxon>Bacteria</taxon>
        <taxon>Bacillati</taxon>
        <taxon>Bacillota</taxon>
        <taxon>Bacilli</taxon>
        <taxon>Bacillales</taxon>
        <taxon>Anoxybacillaceae</taxon>
        <taxon>Paranoxybacillus</taxon>
    </lineage>
</organism>
<keyword evidence="3 5" id="KW-0133">Cell shape</keyword>
<evidence type="ECO:0000256" key="2">
    <source>
        <dbReference type="ARBA" id="ARBA00013855"/>
    </source>
</evidence>
<evidence type="ECO:0000256" key="1">
    <source>
        <dbReference type="ARBA" id="ARBA00009369"/>
    </source>
</evidence>
<dbReference type="PANTHER" id="PTHR34138:SF1">
    <property type="entry name" value="CELL SHAPE-DETERMINING PROTEIN MREC"/>
    <property type="match status" value="1"/>
</dbReference>
<evidence type="ECO:0000313" key="8">
    <source>
        <dbReference type="EMBL" id="MBA2871610.1"/>
    </source>
</evidence>
<reference evidence="8 9" key="1">
    <citation type="submission" date="2020-07" db="EMBL/GenBank/DDBJ databases">
        <title>Genomic Encyclopedia of Type Strains, Phase IV (KMG-IV): sequencing the most valuable type-strain genomes for metagenomic binning, comparative biology and taxonomic classification.</title>
        <authorList>
            <person name="Goeker M."/>
        </authorList>
    </citation>
    <scope>NUCLEOTIDE SEQUENCE [LARGE SCALE GENOMIC DNA]</scope>
    <source>
        <strain evidence="8 9">DSM 25220</strain>
    </source>
</reference>
<comment type="caution">
    <text evidence="8">The sequence shown here is derived from an EMBL/GenBank/DDBJ whole genome shotgun (WGS) entry which is preliminary data.</text>
</comment>
<dbReference type="InterPro" id="IPR055342">
    <property type="entry name" value="MreC_beta-barrel_core"/>
</dbReference>
<evidence type="ECO:0000256" key="3">
    <source>
        <dbReference type="ARBA" id="ARBA00022960"/>
    </source>
</evidence>
<dbReference type="GO" id="GO:0008360">
    <property type="term" value="P:regulation of cell shape"/>
    <property type="evidence" value="ECO:0007669"/>
    <property type="project" value="UniProtKB-KW"/>
</dbReference>
<dbReference type="InterPro" id="IPR042177">
    <property type="entry name" value="Cell/Rod_1"/>
</dbReference>
<evidence type="ECO:0000259" key="7">
    <source>
        <dbReference type="Pfam" id="PF04085"/>
    </source>
</evidence>
<evidence type="ECO:0000256" key="4">
    <source>
        <dbReference type="ARBA" id="ARBA00032089"/>
    </source>
</evidence>
<dbReference type="Gene3D" id="2.40.10.340">
    <property type="entry name" value="Rod shape-determining protein MreC, domain 1"/>
    <property type="match status" value="1"/>
</dbReference>
<dbReference type="Gene3D" id="1.20.5.490">
    <property type="entry name" value="Single helix bin"/>
    <property type="match status" value="1"/>
</dbReference>
<dbReference type="InterPro" id="IPR007221">
    <property type="entry name" value="MreC"/>
</dbReference>
<protein>
    <recommendedName>
        <fullName evidence="2 5">Cell shape-determining protein MreC</fullName>
    </recommendedName>
    <alternativeName>
        <fullName evidence="4 5">Cell shape protein MreC</fullName>
    </alternativeName>
</protein>
<evidence type="ECO:0000256" key="5">
    <source>
        <dbReference type="PIRNR" id="PIRNR038471"/>
    </source>
</evidence>
<feature type="coiled-coil region" evidence="6">
    <location>
        <begin position="79"/>
        <end position="113"/>
    </location>
</feature>
<sequence length="289" mass="33030">MPQFFLNKRLIVLLVSIIFLVALIGFSLKDRQNLTWPEQFIKDTTGFVQFIFHKPAQFVAGFFENVNDIKHTYKENKILKARLEEYAVLEAQVQELEKENERLREFLDKKESLRDFDPIQATVVGRNPDRWQELIIVNKGERHGVTKGMAVITPSKALVGKVQHVSPFTATIQLLSASDQKNRISAFVQGEENAFGLIEGYDEKRKALILKRIPFDAKIKKKQKVLTSGLGGVFPKGLVIGEVLEVKPDEYGLTRMAYVKPYANFYDIDDVIIAKRKIDYPVEKGEGEE</sequence>
<dbReference type="Pfam" id="PF04085">
    <property type="entry name" value="MreC"/>
    <property type="match status" value="1"/>
</dbReference>